<evidence type="ECO:0000313" key="4">
    <source>
        <dbReference type="RefSeq" id="XP_033783489.1"/>
    </source>
</evidence>
<dbReference type="Proteomes" id="UP000515159">
    <property type="component" value="Chromosome 18"/>
</dbReference>
<dbReference type="RefSeq" id="XP_033783489.1">
    <property type="nucleotide sequence ID" value="XM_033927598.1"/>
</dbReference>
<organism evidence="3 4">
    <name type="scientific">Geotrypetes seraphini</name>
    <name type="common">Gaboon caecilian</name>
    <name type="synonym">Caecilia seraphini</name>
    <dbReference type="NCBI Taxonomy" id="260995"/>
    <lineage>
        <taxon>Eukaryota</taxon>
        <taxon>Metazoa</taxon>
        <taxon>Chordata</taxon>
        <taxon>Craniata</taxon>
        <taxon>Vertebrata</taxon>
        <taxon>Euteleostomi</taxon>
        <taxon>Amphibia</taxon>
        <taxon>Gymnophiona</taxon>
        <taxon>Geotrypetes</taxon>
    </lineage>
</organism>
<evidence type="ECO:0000313" key="5">
    <source>
        <dbReference type="RefSeq" id="XP_033783490.1"/>
    </source>
</evidence>
<dbReference type="Pfam" id="PF05556">
    <property type="entry name" value="Calsarcin"/>
    <property type="match status" value="1"/>
</dbReference>
<dbReference type="GO" id="GO:0031433">
    <property type="term" value="F:telethonin binding"/>
    <property type="evidence" value="ECO:0007669"/>
    <property type="project" value="TreeGrafter"/>
</dbReference>
<accession>A0A6P8PHZ6</accession>
<proteinExistence type="inferred from homology"/>
<dbReference type="KEGG" id="gsh:117351785"/>
<dbReference type="CTD" id="91977"/>
<sequence length="269" mass="30297">MIPVATSDLTNVQKSGIWTIDTEDTGQDPQLFLGKKVSTPQDLMIEELNLRNNKASRMFLERQKRVQRFILEHPTNTTAGGRHMSQSARDAAGHNTFRTASVGIGGAEGNANYHTERFKSPTGKGGAPEALTRSSKVLQMKDLNPNAIAPGYSRPLREVPSEKFNVTIIPKAYRSPWHDALGNKENRIVNVRMDIPHPLTHQDYRSFNRTPLPFGGLIIGERTITMPAYEEFQDHTDTTSNLEFMCRRPSFNRAPRGWKIRIIPESCDL</sequence>
<dbReference type="GO" id="GO:0015629">
    <property type="term" value="C:actin cytoskeleton"/>
    <property type="evidence" value="ECO:0007669"/>
    <property type="project" value="TreeGrafter"/>
</dbReference>
<dbReference type="AlphaFoldDB" id="A0A6P8PHZ6"/>
<keyword evidence="3" id="KW-1185">Reference proteome</keyword>
<dbReference type="GO" id="GO:0051373">
    <property type="term" value="F:FATZ binding"/>
    <property type="evidence" value="ECO:0007669"/>
    <property type="project" value="TreeGrafter"/>
</dbReference>
<keyword evidence="2" id="KW-0597">Phosphoprotein</keyword>
<evidence type="ECO:0000313" key="3">
    <source>
        <dbReference type="Proteomes" id="UP000515159"/>
    </source>
</evidence>
<dbReference type="InterPro" id="IPR008438">
    <property type="entry name" value="MYOZ"/>
</dbReference>
<dbReference type="PANTHER" id="PTHR15941">
    <property type="entry name" value="MYOZENIN"/>
    <property type="match status" value="1"/>
</dbReference>
<gene>
    <name evidence="4 5" type="primary">MYOZ3</name>
</gene>
<evidence type="ECO:0000256" key="1">
    <source>
        <dbReference type="ARBA" id="ARBA00009126"/>
    </source>
</evidence>
<dbReference type="OrthoDB" id="9887337at2759"/>
<comment type="similarity">
    <text evidence="1">Belongs to the myozenin family.</text>
</comment>
<protein>
    <submittedName>
        <fullName evidence="4 5">Myozenin-3</fullName>
    </submittedName>
</protein>
<name>A0A6P8PHZ6_GEOSA</name>
<reference evidence="4 5" key="1">
    <citation type="submission" date="2025-04" db="UniProtKB">
        <authorList>
            <consortium name="RefSeq"/>
        </authorList>
    </citation>
    <scope>IDENTIFICATION</scope>
</reference>
<dbReference type="PANTHER" id="PTHR15941:SF15">
    <property type="entry name" value="MYOZENIN-3"/>
    <property type="match status" value="1"/>
</dbReference>
<evidence type="ECO:0000256" key="2">
    <source>
        <dbReference type="ARBA" id="ARBA00022553"/>
    </source>
</evidence>
<dbReference type="RefSeq" id="XP_033783490.1">
    <property type="nucleotide sequence ID" value="XM_033927599.1"/>
</dbReference>
<dbReference type="GO" id="GO:0003779">
    <property type="term" value="F:actin binding"/>
    <property type="evidence" value="ECO:0007669"/>
    <property type="project" value="TreeGrafter"/>
</dbReference>
<dbReference type="GeneID" id="117351785"/>
<dbReference type="GO" id="GO:0030018">
    <property type="term" value="C:Z disc"/>
    <property type="evidence" value="ECO:0007669"/>
    <property type="project" value="InterPro"/>
</dbReference>